<reference evidence="6" key="1">
    <citation type="submission" date="2017-04" db="EMBL/GenBank/DDBJ databases">
        <authorList>
            <person name="Varghese N."/>
            <person name="Submissions S."/>
        </authorList>
    </citation>
    <scope>NUCLEOTIDE SEQUENCE [LARGE SCALE GENOMIC DNA]</scope>
    <source>
        <strain evidence="6">Ballard 720</strain>
    </source>
</reference>
<dbReference type="InterPro" id="IPR036693">
    <property type="entry name" value="TF_LuxR_autoind-bd_dom_sf"/>
</dbReference>
<dbReference type="SUPFAM" id="SSF46894">
    <property type="entry name" value="C-terminal effector domain of the bipartite response regulators"/>
    <property type="match status" value="1"/>
</dbReference>
<dbReference type="InterPro" id="IPR005143">
    <property type="entry name" value="TF_LuxR_autoind-bd_dom"/>
</dbReference>
<accession>A0A1X7CKX0</accession>
<dbReference type="PANTHER" id="PTHR44688">
    <property type="entry name" value="DNA-BINDING TRANSCRIPTIONAL ACTIVATOR DEVR_DOSR"/>
    <property type="match status" value="1"/>
</dbReference>
<dbReference type="PANTHER" id="PTHR44688:SF16">
    <property type="entry name" value="DNA-BINDING TRANSCRIPTIONAL ACTIVATOR DEVR_DOSR"/>
    <property type="match status" value="1"/>
</dbReference>
<keyword evidence="1" id="KW-0805">Transcription regulation</keyword>
<dbReference type="Pfam" id="PF03472">
    <property type="entry name" value="Autoind_bind"/>
    <property type="match status" value="1"/>
</dbReference>
<sequence length="242" mass="27147">MNEEFARVAWGLSHAPNIQAWFDNLSSLGKECGFEYTKFFLNFRDGLRNGDIFQRDNYPRAWSRLYEENHYLQIDPVYQHCLARTSPKIWFADEFMAADGRGIYEQAMRYGVKAGVAFPIHGPAGEVGMLSFASAGAADVVSAACKSHLAALALVRDAAFETFVPHRDSQLRSGAPRLTPRESECLKWIARGKSSWEISRILDCSIHTVNFHVQNAKMKLNATSRSAAMMKALSMGLIQMQC</sequence>
<dbReference type="Pfam" id="PF00196">
    <property type="entry name" value="GerE"/>
    <property type="match status" value="1"/>
</dbReference>
<dbReference type="GO" id="GO:0003677">
    <property type="term" value="F:DNA binding"/>
    <property type="evidence" value="ECO:0007669"/>
    <property type="project" value="UniProtKB-KW"/>
</dbReference>
<keyword evidence="2" id="KW-0238">DNA-binding</keyword>
<dbReference type="Proteomes" id="UP000192911">
    <property type="component" value="Unassembled WGS sequence"/>
</dbReference>
<dbReference type="InterPro" id="IPR036388">
    <property type="entry name" value="WH-like_DNA-bd_sf"/>
</dbReference>
<keyword evidence="3" id="KW-0804">Transcription</keyword>
<dbReference type="GeneID" id="95548988"/>
<dbReference type="SUPFAM" id="SSF75516">
    <property type="entry name" value="Pheromone-binding domain of LuxR-like quorum-sensing transcription factors"/>
    <property type="match status" value="1"/>
</dbReference>
<dbReference type="InterPro" id="IPR016032">
    <property type="entry name" value="Sig_transdc_resp-reg_C-effctor"/>
</dbReference>
<organism evidence="5 6">
    <name type="scientific">Trinickia caryophylli</name>
    <name type="common">Paraburkholderia caryophylli</name>
    <dbReference type="NCBI Taxonomy" id="28094"/>
    <lineage>
        <taxon>Bacteria</taxon>
        <taxon>Pseudomonadati</taxon>
        <taxon>Pseudomonadota</taxon>
        <taxon>Betaproteobacteria</taxon>
        <taxon>Burkholderiales</taxon>
        <taxon>Burkholderiaceae</taxon>
        <taxon>Trinickia</taxon>
    </lineage>
</organism>
<feature type="domain" description="HTH luxR-type" evidence="4">
    <location>
        <begin position="171"/>
        <end position="236"/>
    </location>
</feature>
<evidence type="ECO:0000313" key="6">
    <source>
        <dbReference type="Proteomes" id="UP000192911"/>
    </source>
</evidence>
<evidence type="ECO:0000313" key="5">
    <source>
        <dbReference type="EMBL" id="SME98430.1"/>
    </source>
</evidence>
<dbReference type="Gene3D" id="3.30.450.80">
    <property type="entry name" value="Transcription factor LuxR-like, autoinducer-binding domain"/>
    <property type="match status" value="1"/>
</dbReference>
<dbReference type="PROSITE" id="PS50043">
    <property type="entry name" value="HTH_LUXR_2"/>
    <property type="match status" value="1"/>
</dbReference>
<dbReference type="OrthoDB" id="9774661at2"/>
<dbReference type="GO" id="GO:0006355">
    <property type="term" value="P:regulation of DNA-templated transcription"/>
    <property type="evidence" value="ECO:0007669"/>
    <property type="project" value="InterPro"/>
</dbReference>
<proteinExistence type="predicted"/>
<dbReference type="InterPro" id="IPR000792">
    <property type="entry name" value="Tscrpt_reg_LuxR_C"/>
</dbReference>
<dbReference type="Gene3D" id="1.10.10.10">
    <property type="entry name" value="Winged helix-like DNA-binding domain superfamily/Winged helix DNA-binding domain"/>
    <property type="match status" value="1"/>
</dbReference>
<evidence type="ECO:0000256" key="1">
    <source>
        <dbReference type="ARBA" id="ARBA00023015"/>
    </source>
</evidence>
<dbReference type="EMBL" id="FXAH01000001">
    <property type="protein sequence ID" value="SME98430.1"/>
    <property type="molecule type" value="Genomic_DNA"/>
</dbReference>
<keyword evidence="6" id="KW-1185">Reference proteome</keyword>
<dbReference type="RefSeq" id="WP_085223989.1">
    <property type="nucleotide sequence ID" value="NZ_BSQD01000001.1"/>
</dbReference>
<gene>
    <name evidence="5" type="ORF">SAMN06295900_101537</name>
</gene>
<dbReference type="STRING" id="28094.SAMN06295900_101537"/>
<evidence type="ECO:0000259" key="4">
    <source>
        <dbReference type="PROSITE" id="PS50043"/>
    </source>
</evidence>
<protein>
    <submittedName>
        <fullName evidence="5">LuxR family transcriptional regulator, quorum-sensing transcription factor LasR</fullName>
    </submittedName>
</protein>
<dbReference type="PRINTS" id="PR00038">
    <property type="entry name" value="HTHLUXR"/>
</dbReference>
<evidence type="ECO:0000256" key="3">
    <source>
        <dbReference type="ARBA" id="ARBA00023163"/>
    </source>
</evidence>
<evidence type="ECO:0000256" key="2">
    <source>
        <dbReference type="ARBA" id="ARBA00023125"/>
    </source>
</evidence>
<dbReference type="CDD" id="cd06170">
    <property type="entry name" value="LuxR_C_like"/>
    <property type="match status" value="1"/>
</dbReference>
<dbReference type="AlphaFoldDB" id="A0A1X7CKX0"/>
<dbReference type="PROSITE" id="PS00622">
    <property type="entry name" value="HTH_LUXR_1"/>
    <property type="match status" value="1"/>
</dbReference>
<dbReference type="SMART" id="SM00421">
    <property type="entry name" value="HTH_LUXR"/>
    <property type="match status" value="1"/>
</dbReference>
<name>A0A1X7CKX0_TRICW</name>